<name>A0A371AUI6_9FIRM</name>
<dbReference type="RefSeq" id="WP_115482178.1">
    <property type="nucleotide sequence ID" value="NZ_QRCT01000032.1"/>
</dbReference>
<evidence type="ECO:0000313" key="1">
    <source>
        <dbReference type="EMBL" id="RDU23234.1"/>
    </source>
</evidence>
<dbReference type="AlphaFoldDB" id="A0A371AUI6"/>
<dbReference type="Proteomes" id="UP000255036">
    <property type="component" value="Unassembled WGS sequence"/>
</dbReference>
<dbReference type="OrthoDB" id="2339732at2"/>
<dbReference type="EMBL" id="QRCT01000032">
    <property type="protein sequence ID" value="RDU23234.1"/>
    <property type="molecule type" value="Genomic_DNA"/>
</dbReference>
<comment type="caution">
    <text evidence="1">The sequence shown here is derived from an EMBL/GenBank/DDBJ whole genome shotgun (WGS) entry which is preliminary data.</text>
</comment>
<organism evidence="1 2">
    <name type="scientific">Anaerosacchariphilus polymeriproducens</name>
    <dbReference type="NCBI Taxonomy" id="1812858"/>
    <lineage>
        <taxon>Bacteria</taxon>
        <taxon>Bacillati</taxon>
        <taxon>Bacillota</taxon>
        <taxon>Clostridia</taxon>
        <taxon>Lachnospirales</taxon>
        <taxon>Lachnospiraceae</taxon>
        <taxon>Anaerosacchariphilus</taxon>
    </lineage>
</organism>
<sequence>MQLRNKYYPYPVIVEDGDYYESSSFSSFVEQAMEGYNVKLTLKAQLEDQLLNQMIDDGSVIYAHHIECPQTCYRKVIKTKDKEVNVLLNDTDVNGIVQVCSFVVAEKNIEKYTNESFSADYRGWKFNIEKGCILAIGHQYNLRINKIRDDLANTTSIFSIVPNTDPTESNVLVDLGQQKIIISLPEKTYQQYYNVQSYIDIQPVMHSMIIVPALVYVFSELRATSNLYEMEYYRWFRALKKACEGMDVTLDTDGLRQMDTFKVAQQLLDGPIEKAIKFCSMGGGTYEN</sequence>
<reference evidence="1 2" key="1">
    <citation type="submission" date="2018-07" db="EMBL/GenBank/DDBJ databases">
        <title>Anaerosacharophilus polymeroproducens gen. nov. sp. nov., an anaerobic bacterium isolated from salt field.</title>
        <authorList>
            <person name="Kim W."/>
            <person name="Yang S.-H."/>
            <person name="Oh J."/>
            <person name="Lee J.-H."/>
            <person name="Kwon K.K."/>
        </authorList>
    </citation>
    <scope>NUCLEOTIDE SEQUENCE [LARGE SCALE GENOMIC DNA]</scope>
    <source>
        <strain evidence="1 2">MCWD5</strain>
    </source>
</reference>
<keyword evidence="2" id="KW-1185">Reference proteome</keyword>
<evidence type="ECO:0000313" key="2">
    <source>
        <dbReference type="Proteomes" id="UP000255036"/>
    </source>
</evidence>
<proteinExistence type="predicted"/>
<protein>
    <submittedName>
        <fullName evidence="1">Uncharacterized protein</fullName>
    </submittedName>
</protein>
<gene>
    <name evidence="1" type="ORF">DWV06_10680</name>
</gene>
<accession>A0A371AUI6</accession>